<feature type="signal peptide" evidence="1">
    <location>
        <begin position="1"/>
        <end position="20"/>
    </location>
</feature>
<proteinExistence type="predicted"/>
<accession>A0AAE2SA79</accession>
<organism evidence="2 3">
    <name type="scientific">Oceaniferula flava</name>
    <dbReference type="NCBI Taxonomy" id="2800421"/>
    <lineage>
        <taxon>Bacteria</taxon>
        <taxon>Pseudomonadati</taxon>
        <taxon>Verrucomicrobiota</taxon>
        <taxon>Verrucomicrobiia</taxon>
        <taxon>Verrucomicrobiales</taxon>
        <taxon>Verrucomicrobiaceae</taxon>
        <taxon>Oceaniferula</taxon>
    </lineage>
</organism>
<evidence type="ECO:0008006" key="4">
    <source>
        <dbReference type="Google" id="ProtNLM"/>
    </source>
</evidence>
<name>A0AAE2SA79_9BACT</name>
<evidence type="ECO:0000256" key="1">
    <source>
        <dbReference type="SAM" id="SignalP"/>
    </source>
</evidence>
<protein>
    <recommendedName>
        <fullName evidence="4">Porin</fullName>
    </recommendedName>
</protein>
<sequence>MKRTMIAAATVAALAAPAYAELEGDLSLTYHSQYNYRGVNGILENALGTDLTEDTFETEINAAYKLNDQWSLVAGGTIHSLTDTSVDHDRIRGGVRYTTDCYTVELGYQSQDFRTVLGNLDTSEIYLNVGTQCPLTGADVNLFVAHDTDMLEGTYAELSFHKGWEVAENATFGVTAGVSYSFDYWENLIGTGSDWNHGYITLSLAYQATENLTLTPYVTFSQGFDALDATSTVGPGVEEEDEITYGLKASVQF</sequence>
<feature type="chain" id="PRO_5041942713" description="Porin" evidence="1">
    <location>
        <begin position="21"/>
        <end position="253"/>
    </location>
</feature>
<dbReference type="Proteomes" id="UP000634206">
    <property type="component" value="Unassembled WGS sequence"/>
</dbReference>
<gene>
    <name evidence="2" type="ORF">JIN83_06710</name>
</gene>
<keyword evidence="1" id="KW-0732">Signal</keyword>
<dbReference type="AlphaFoldDB" id="A0AAE2SA79"/>
<dbReference type="RefSeq" id="WP_309489248.1">
    <property type="nucleotide sequence ID" value="NZ_JAENIG010000003.1"/>
</dbReference>
<keyword evidence="3" id="KW-1185">Reference proteome</keyword>
<evidence type="ECO:0000313" key="2">
    <source>
        <dbReference type="EMBL" id="MBK1854643.1"/>
    </source>
</evidence>
<comment type="caution">
    <text evidence="2">The sequence shown here is derived from an EMBL/GenBank/DDBJ whole genome shotgun (WGS) entry which is preliminary data.</text>
</comment>
<dbReference type="EMBL" id="JAENIG010000003">
    <property type="protein sequence ID" value="MBK1854643.1"/>
    <property type="molecule type" value="Genomic_DNA"/>
</dbReference>
<evidence type="ECO:0000313" key="3">
    <source>
        <dbReference type="Proteomes" id="UP000634206"/>
    </source>
</evidence>
<reference evidence="2" key="1">
    <citation type="submission" date="2021-01" db="EMBL/GenBank/DDBJ databases">
        <title>Modified the classification status of verrucomicrobia.</title>
        <authorList>
            <person name="Feng X."/>
        </authorList>
    </citation>
    <scope>NUCLEOTIDE SEQUENCE</scope>
    <source>
        <strain evidence="2">5K15</strain>
    </source>
</reference>